<gene>
    <name evidence="4" type="ORF">PCOR1329_LOCUS60017</name>
</gene>
<sequence>MVSAAAPHRAHGRTPLHLIFASLLLTGLLAGVLEWARVQSAPVDFLVQFGNQPGDRAAADGDRDQSGVRDQPDWQPASVRDPPGDRAAAAGEGHEGGGGVPTDPPATGDPGVSAGVLRTPQDFFARPDVDHGNMPCGLLEDGYRYEGDPFLIIPGLSTAEGCCALCASEPRCGSWTWVIRGPGRRSASGDSTPDP</sequence>
<proteinExistence type="predicted"/>
<evidence type="ECO:0000256" key="2">
    <source>
        <dbReference type="SAM" id="SignalP"/>
    </source>
</evidence>
<accession>A0ABN9VQM2</accession>
<organism evidence="4 5">
    <name type="scientific">Prorocentrum cordatum</name>
    <dbReference type="NCBI Taxonomy" id="2364126"/>
    <lineage>
        <taxon>Eukaryota</taxon>
        <taxon>Sar</taxon>
        <taxon>Alveolata</taxon>
        <taxon>Dinophyceae</taxon>
        <taxon>Prorocentrales</taxon>
        <taxon>Prorocentraceae</taxon>
        <taxon>Prorocentrum</taxon>
    </lineage>
</organism>
<dbReference type="Pfam" id="PF14295">
    <property type="entry name" value="PAN_4"/>
    <property type="match status" value="1"/>
</dbReference>
<evidence type="ECO:0000313" key="5">
    <source>
        <dbReference type="Proteomes" id="UP001189429"/>
    </source>
</evidence>
<protein>
    <recommendedName>
        <fullName evidence="3">Apple domain-containing protein</fullName>
    </recommendedName>
</protein>
<dbReference type="InterPro" id="IPR003609">
    <property type="entry name" value="Pan_app"/>
</dbReference>
<evidence type="ECO:0000256" key="1">
    <source>
        <dbReference type="SAM" id="MobiDB-lite"/>
    </source>
</evidence>
<comment type="caution">
    <text evidence="4">The sequence shown here is derived from an EMBL/GenBank/DDBJ whole genome shotgun (WGS) entry which is preliminary data.</text>
</comment>
<feature type="domain" description="Apple" evidence="3">
    <location>
        <begin position="157"/>
        <end position="179"/>
    </location>
</feature>
<reference evidence="4" key="1">
    <citation type="submission" date="2023-10" db="EMBL/GenBank/DDBJ databases">
        <authorList>
            <person name="Chen Y."/>
            <person name="Shah S."/>
            <person name="Dougan E. K."/>
            <person name="Thang M."/>
            <person name="Chan C."/>
        </authorList>
    </citation>
    <scope>NUCLEOTIDE SEQUENCE [LARGE SCALE GENOMIC DNA]</scope>
</reference>
<feature type="compositionally biased region" description="Basic and acidic residues" evidence="1">
    <location>
        <begin position="57"/>
        <end position="72"/>
    </location>
</feature>
<keyword evidence="5" id="KW-1185">Reference proteome</keyword>
<feature type="region of interest" description="Disordered" evidence="1">
    <location>
        <begin position="54"/>
        <end position="110"/>
    </location>
</feature>
<evidence type="ECO:0000259" key="3">
    <source>
        <dbReference type="Pfam" id="PF14295"/>
    </source>
</evidence>
<evidence type="ECO:0000313" key="4">
    <source>
        <dbReference type="EMBL" id="CAK0875321.1"/>
    </source>
</evidence>
<dbReference type="EMBL" id="CAUYUJ010017503">
    <property type="protein sequence ID" value="CAK0875321.1"/>
    <property type="molecule type" value="Genomic_DNA"/>
</dbReference>
<keyword evidence="2" id="KW-0732">Signal</keyword>
<name>A0ABN9VQM2_9DINO</name>
<dbReference type="Gene3D" id="3.50.4.10">
    <property type="entry name" value="Hepatocyte Growth Factor"/>
    <property type="match status" value="1"/>
</dbReference>
<feature type="signal peptide" evidence="2">
    <location>
        <begin position="1"/>
        <end position="30"/>
    </location>
</feature>
<feature type="chain" id="PRO_5047202958" description="Apple domain-containing protein" evidence="2">
    <location>
        <begin position="31"/>
        <end position="195"/>
    </location>
</feature>
<dbReference type="Proteomes" id="UP001189429">
    <property type="component" value="Unassembled WGS sequence"/>
</dbReference>